<organism evidence="1 2">
    <name type="scientific">Araneus ventricosus</name>
    <name type="common">Orbweaver spider</name>
    <name type="synonym">Epeira ventricosa</name>
    <dbReference type="NCBI Taxonomy" id="182803"/>
    <lineage>
        <taxon>Eukaryota</taxon>
        <taxon>Metazoa</taxon>
        <taxon>Ecdysozoa</taxon>
        <taxon>Arthropoda</taxon>
        <taxon>Chelicerata</taxon>
        <taxon>Arachnida</taxon>
        <taxon>Araneae</taxon>
        <taxon>Araneomorphae</taxon>
        <taxon>Entelegynae</taxon>
        <taxon>Araneoidea</taxon>
        <taxon>Araneidae</taxon>
        <taxon>Araneus</taxon>
    </lineage>
</organism>
<keyword evidence="2" id="KW-1185">Reference proteome</keyword>
<sequence length="89" mass="10061">MDGFLHRYELSARRSAIMFKLENTEVIKRALPFRFLGLKASSVNGLLTEKCSVIRMTDIRTSALALAPQLDISSEFKVPQHRVDGLLQL</sequence>
<dbReference type="Proteomes" id="UP000499080">
    <property type="component" value="Unassembled WGS sequence"/>
</dbReference>
<protein>
    <submittedName>
        <fullName evidence="1">Uncharacterized protein</fullName>
    </submittedName>
</protein>
<gene>
    <name evidence="1" type="ORF">AVEN_137982_1</name>
</gene>
<dbReference type="AlphaFoldDB" id="A0A4Y2G878"/>
<reference evidence="1 2" key="1">
    <citation type="journal article" date="2019" name="Sci. Rep.">
        <title>Orb-weaving spider Araneus ventricosus genome elucidates the spidroin gene catalogue.</title>
        <authorList>
            <person name="Kono N."/>
            <person name="Nakamura H."/>
            <person name="Ohtoshi R."/>
            <person name="Moran D.A.P."/>
            <person name="Shinohara A."/>
            <person name="Yoshida Y."/>
            <person name="Fujiwara M."/>
            <person name="Mori M."/>
            <person name="Tomita M."/>
            <person name="Arakawa K."/>
        </authorList>
    </citation>
    <scope>NUCLEOTIDE SEQUENCE [LARGE SCALE GENOMIC DNA]</scope>
</reference>
<evidence type="ECO:0000313" key="1">
    <source>
        <dbReference type="EMBL" id="GBM48976.1"/>
    </source>
</evidence>
<name>A0A4Y2G878_ARAVE</name>
<comment type="caution">
    <text evidence="1">The sequence shown here is derived from an EMBL/GenBank/DDBJ whole genome shotgun (WGS) entry which is preliminary data.</text>
</comment>
<evidence type="ECO:0000313" key="2">
    <source>
        <dbReference type="Proteomes" id="UP000499080"/>
    </source>
</evidence>
<dbReference type="EMBL" id="BGPR01001235">
    <property type="protein sequence ID" value="GBM48976.1"/>
    <property type="molecule type" value="Genomic_DNA"/>
</dbReference>
<accession>A0A4Y2G878</accession>
<proteinExistence type="predicted"/>